<organism evidence="1 2">
    <name type="scientific">Streptomyces noursei</name>
    <name type="common">Streptomyces albulus</name>
    <dbReference type="NCBI Taxonomy" id="1971"/>
    <lineage>
        <taxon>Bacteria</taxon>
        <taxon>Bacillati</taxon>
        <taxon>Actinomycetota</taxon>
        <taxon>Actinomycetes</taxon>
        <taxon>Kitasatosporales</taxon>
        <taxon>Streptomycetaceae</taxon>
        <taxon>Streptomyces</taxon>
    </lineage>
</organism>
<reference evidence="1 2" key="1">
    <citation type="journal article" date="2019" name="Microbiol. Resour. Announc.">
        <title>Draft Genome Sequence of the Most Traditional epsilon-Poly-l-Lysine Producer, Streptomyces albulus NBRC14147.</title>
        <authorList>
            <person name="Yamanaka K."/>
            <person name="Hamano Y."/>
        </authorList>
    </citation>
    <scope>NUCLEOTIDE SEQUENCE [LARGE SCALE GENOMIC DNA]</scope>
    <source>
        <strain evidence="1 2">NBRC 14147</strain>
    </source>
</reference>
<name>A0A059W9M7_STRNR</name>
<gene>
    <name evidence="1" type="ORF">SALB_04874</name>
</gene>
<dbReference type="RefSeq" id="WP_016571993.1">
    <property type="nucleotide sequence ID" value="NZ_BHXC01000006.1"/>
</dbReference>
<protein>
    <submittedName>
        <fullName evidence="1">Uncharacterized protein</fullName>
    </submittedName>
</protein>
<dbReference type="eggNOG" id="ENOG5033WVD">
    <property type="taxonomic scope" value="Bacteria"/>
</dbReference>
<dbReference type="STRING" id="68570.DC74_4058"/>
<comment type="caution">
    <text evidence="1">The sequence shown here is derived from an EMBL/GenBank/DDBJ whole genome shotgun (WGS) entry which is preliminary data.</text>
</comment>
<accession>A0A059W9M7</accession>
<dbReference type="AlphaFoldDB" id="A0A059W9M7"/>
<dbReference type="Proteomes" id="UP000288351">
    <property type="component" value="Unassembled WGS sequence"/>
</dbReference>
<proteinExistence type="predicted"/>
<dbReference type="EMBL" id="BHXC01000006">
    <property type="protein sequence ID" value="GCB92116.1"/>
    <property type="molecule type" value="Genomic_DNA"/>
</dbReference>
<evidence type="ECO:0000313" key="2">
    <source>
        <dbReference type="Proteomes" id="UP000288351"/>
    </source>
</evidence>
<sequence length="134" mass="14952">MNSVRVTAIACLMPLSELDEDPFLVDDRSQHAMCKQWAAARDYRLTCQLSLHQLRADHSALWHDVEEGLVDVFVTPNRRALEYAIDGADEFGARCAAAGVRLETADLDEPVYTLAMKSQVHRRLSMPTAGYNGC</sequence>
<evidence type="ECO:0000313" key="1">
    <source>
        <dbReference type="EMBL" id="GCB92116.1"/>
    </source>
</evidence>